<feature type="region of interest" description="Disordered" evidence="2">
    <location>
        <begin position="524"/>
        <end position="571"/>
    </location>
</feature>
<feature type="region of interest" description="Disordered" evidence="2">
    <location>
        <begin position="140"/>
        <end position="175"/>
    </location>
</feature>
<evidence type="ECO:0000313" key="4">
    <source>
        <dbReference type="Proteomes" id="UP000504607"/>
    </source>
</evidence>
<feature type="compositionally biased region" description="Low complexity" evidence="2">
    <location>
        <begin position="27"/>
        <end position="52"/>
    </location>
</feature>
<accession>A0A6I9QIV3</accession>
<name>A0A6I9QIV3_ELAGV</name>
<evidence type="ECO:0000259" key="3">
    <source>
        <dbReference type="Pfam" id="PF13837"/>
    </source>
</evidence>
<feature type="compositionally biased region" description="Polar residues" evidence="2">
    <location>
        <begin position="68"/>
        <end position="88"/>
    </location>
</feature>
<feature type="compositionally biased region" description="Pro residues" evidence="2">
    <location>
        <begin position="283"/>
        <end position="294"/>
    </location>
</feature>
<feature type="region of interest" description="Disordered" evidence="2">
    <location>
        <begin position="280"/>
        <end position="402"/>
    </location>
</feature>
<keyword evidence="1" id="KW-0175">Coiled coil</keyword>
<organism evidence="4 5">
    <name type="scientific">Elaeis guineensis var. tenera</name>
    <name type="common">Oil palm</name>
    <dbReference type="NCBI Taxonomy" id="51953"/>
    <lineage>
        <taxon>Eukaryota</taxon>
        <taxon>Viridiplantae</taxon>
        <taxon>Streptophyta</taxon>
        <taxon>Embryophyta</taxon>
        <taxon>Tracheophyta</taxon>
        <taxon>Spermatophyta</taxon>
        <taxon>Magnoliopsida</taxon>
        <taxon>Liliopsida</taxon>
        <taxon>Arecaceae</taxon>
        <taxon>Arecoideae</taxon>
        <taxon>Cocoseae</taxon>
        <taxon>Elaeidinae</taxon>
        <taxon>Elaeis</taxon>
    </lineage>
</organism>
<evidence type="ECO:0000256" key="2">
    <source>
        <dbReference type="SAM" id="MobiDB-lite"/>
    </source>
</evidence>
<gene>
    <name evidence="5" type="primary">LOC105035293</name>
</gene>
<dbReference type="Pfam" id="PF13837">
    <property type="entry name" value="Myb_DNA-bind_4"/>
    <property type="match status" value="1"/>
</dbReference>
<dbReference type="InterPro" id="IPR044822">
    <property type="entry name" value="Myb_DNA-bind_4"/>
</dbReference>
<feature type="domain" description="Myb/SANT-like DNA-binding" evidence="3">
    <location>
        <begin position="184"/>
        <end position="236"/>
    </location>
</feature>
<dbReference type="Gene3D" id="1.10.10.60">
    <property type="entry name" value="Homeodomain-like"/>
    <property type="match status" value="1"/>
</dbReference>
<feature type="coiled-coil region" evidence="1">
    <location>
        <begin position="451"/>
        <end position="513"/>
    </location>
</feature>
<sequence length="571" mass="63143">MEGGGGMPGGMLPSTMGSAGLLGLEMPLHPHQHPQQQQKQFLHPQQQQHIFPFQPPQSGSDIDHQMRHATSSSYSPYSARGKQQPTLSSEDEQQPGLGDEGDGARRVSSQSPTPSPWQRMKWTDSMVRLLISVVYRVGDDGGGGGGPEGEPQQPHAAASASSVAKGKKGLGTSASATSASALLQKKGKWKSVSRAMMEKGFYVSPQQCEDKFNDLNKRYKRVNDLLGKGTACRVVENQALLDTMDLSPKAKEEARKLLNSKHLFFREMCAYHNATATANLASAPPPQMQPPPPLHADHQQPCFHHPPTAVSVGKRGTTAVEEDGMATHEEDEDDDDDDVNTEEDDDDDDDDEQEDDDDETDYHHKSKRRAHHGDGHHQHQGKLEEAEDEDNKGLVGDLGKAEGAKRARRMFLGGSPPLSLSLSSPSSISTSMQQLKSELMGMAGGGEQQQRQWLKRRVVELEEQRVGYESRALQLERQRFKWLRFSTNKEREMERMKLENDRLRLENERMLLLLRQKEFELLGGGGGGGADNQLQQQQQQLMLQPATNANHKRPTGDHHLNPSGDHISTAA</sequence>
<dbReference type="PANTHER" id="PTHR46327:SF2">
    <property type="entry name" value="SEQUENCE-SPECIFIC DNA BINDING TRANSCRIPTION FACTOR"/>
    <property type="match status" value="1"/>
</dbReference>
<proteinExistence type="predicted"/>
<feature type="compositionally biased region" description="Low complexity" evidence="2">
    <location>
        <begin position="156"/>
        <end position="175"/>
    </location>
</feature>
<dbReference type="AlphaFoldDB" id="A0A6I9QIV3"/>
<dbReference type="Proteomes" id="UP000504607">
    <property type="component" value="Unplaced"/>
</dbReference>
<dbReference type="GeneID" id="105035293"/>
<protein>
    <submittedName>
        <fullName evidence="5">Chromatin-remodeling ATPase INO80</fullName>
    </submittedName>
</protein>
<feature type="compositionally biased region" description="Low complexity" evidence="2">
    <location>
        <begin position="531"/>
        <end position="544"/>
    </location>
</feature>
<feature type="compositionally biased region" description="Acidic residues" evidence="2">
    <location>
        <begin position="320"/>
        <end position="360"/>
    </location>
</feature>
<reference evidence="5" key="1">
    <citation type="submission" date="2025-08" db="UniProtKB">
        <authorList>
            <consortium name="RefSeq"/>
        </authorList>
    </citation>
    <scope>IDENTIFICATION</scope>
</reference>
<dbReference type="InParanoid" id="A0A6I9QIV3"/>
<dbReference type="KEGG" id="egu:105035293"/>
<dbReference type="OrthoDB" id="784295at2759"/>
<dbReference type="RefSeq" id="XP_010909118.1">
    <property type="nucleotide sequence ID" value="XM_010910816.2"/>
</dbReference>
<evidence type="ECO:0000313" key="5">
    <source>
        <dbReference type="RefSeq" id="XP_010909118.1"/>
    </source>
</evidence>
<feature type="region of interest" description="Disordered" evidence="2">
    <location>
        <begin position="1"/>
        <end position="121"/>
    </location>
</feature>
<dbReference type="PANTHER" id="PTHR46327">
    <property type="entry name" value="F16F4.11 PROTEIN-RELATED"/>
    <property type="match status" value="1"/>
</dbReference>
<evidence type="ECO:0000256" key="1">
    <source>
        <dbReference type="SAM" id="Coils"/>
    </source>
</evidence>
<feature type="compositionally biased region" description="Basic and acidic residues" evidence="2">
    <location>
        <begin position="372"/>
        <end position="384"/>
    </location>
</feature>
<keyword evidence="4" id="KW-1185">Reference proteome</keyword>